<name>A0A514ABU3_9BILA</name>
<sequence>MNTTFFIALLLLLACIIKLSTQVNSSLMILVTIEMLSISLILMVTKNLFFLHNSITSSVFIMIIVVIEATLGLTVLINMSRQTSHSSSLSAHLTA</sequence>
<keyword evidence="3" id="KW-0496">Mitochondrion</keyword>
<evidence type="ECO:0000313" key="3">
    <source>
        <dbReference type="EMBL" id="QDH52392.1"/>
    </source>
</evidence>
<protein>
    <submittedName>
        <fullName evidence="3">NADH dehydrogenase subunit 4L</fullName>
    </submittedName>
</protein>
<proteinExistence type="predicted"/>
<keyword evidence="1" id="KW-1133">Transmembrane helix</keyword>
<keyword evidence="1" id="KW-0812">Transmembrane</keyword>
<evidence type="ECO:0000256" key="1">
    <source>
        <dbReference type="SAM" id="Phobius"/>
    </source>
</evidence>
<feature type="chain" id="PRO_5022126484" evidence="2">
    <location>
        <begin position="22"/>
        <end position="95"/>
    </location>
</feature>
<feature type="transmembrane region" description="Helical" evidence="1">
    <location>
        <begin position="49"/>
        <end position="77"/>
    </location>
</feature>
<feature type="signal peptide" evidence="2">
    <location>
        <begin position="1"/>
        <end position="21"/>
    </location>
</feature>
<dbReference type="EMBL" id="MG257767">
    <property type="protein sequence ID" value="QDH52392.1"/>
    <property type="molecule type" value="Genomic_DNA"/>
</dbReference>
<gene>
    <name evidence="3" type="primary">ND4L</name>
</gene>
<dbReference type="Gene3D" id="1.10.287.3510">
    <property type="match status" value="1"/>
</dbReference>
<geneLocation type="mitochondrion" evidence="3"/>
<keyword evidence="1" id="KW-0472">Membrane</keyword>
<dbReference type="AlphaFoldDB" id="A0A514ABU3"/>
<accession>A0A514ABU3</accession>
<keyword evidence="2" id="KW-0732">Signal</keyword>
<evidence type="ECO:0000256" key="2">
    <source>
        <dbReference type="SAM" id="SignalP"/>
    </source>
</evidence>
<reference evidence="3" key="1">
    <citation type="journal article" date="2019" name="Nucleic Acids Res.">
        <title>Coding palindromes in mitochondrial genes of Nematomorpha.</title>
        <authorList>
            <person name="Mikhailov K.V."/>
            <person name="Efeykin B.D."/>
            <person name="Panchin A.Y."/>
            <person name="Knorre D.A."/>
            <person name="Logacheva M.D."/>
            <person name="Penin A.A."/>
            <person name="Muntyan M.S."/>
            <person name="Nikitin M.A."/>
            <person name="Popova O.V."/>
            <person name="Zanegina O.N."/>
            <person name="Vyssokikh M.Y."/>
            <person name="Spiridonov S.E."/>
            <person name="Aleoshin V.V."/>
            <person name="Panchin Y.V."/>
        </authorList>
    </citation>
    <scope>NUCLEOTIDE SEQUENCE</scope>
</reference>
<organism evidence="3">
    <name type="scientific">Gordius sp. VVA-2019</name>
    <dbReference type="NCBI Taxonomy" id="2586752"/>
    <lineage>
        <taxon>Eukaryota</taxon>
        <taxon>Metazoa</taxon>
        <taxon>Ecdysozoa</taxon>
        <taxon>Nematomorpha</taxon>
        <taxon>Gordioida</taxon>
        <taxon>Gordea</taxon>
        <taxon>Gordioidea</taxon>
        <taxon>Gordiidae</taxon>
        <taxon>Gordius</taxon>
    </lineage>
</organism>